<dbReference type="Gene3D" id="3.40.50.1010">
    <property type="entry name" value="5'-nuclease"/>
    <property type="match status" value="1"/>
</dbReference>
<comment type="cofactor">
    <cofactor evidence="1 8">
        <name>Mg(2+)</name>
        <dbReference type="ChEBI" id="CHEBI:18420"/>
    </cofactor>
</comment>
<feature type="binding site" evidence="8">
    <location>
        <position position="5"/>
    </location>
    <ligand>
        <name>Mg(2+)</name>
        <dbReference type="ChEBI" id="CHEBI:18420"/>
    </ligand>
</feature>
<feature type="binding site" evidence="8">
    <location>
        <position position="106"/>
    </location>
    <ligand>
        <name>Mg(2+)</name>
        <dbReference type="ChEBI" id="CHEBI:18420"/>
    </ligand>
</feature>
<evidence type="ECO:0000256" key="3">
    <source>
        <dbReference type="ARBA" id="ARBA00022722"/>
    </source>
</evidence>
<dbReference type="InterPro" id="IPR002716">
    <property type="entry name" value="PIN_dom"/>
</dbReference>
<dbReference type="EMBL" id="JBHUER010000009">
    <property type="protein sequence ID" value="MFD1703906.1"/>
    <property type="molecule type" value="Genomic_DNA"/>
</dbReference>
<dbReference type="RefSeq" id="WP_378799998.1">
    <property type="nucleotide sequence ID" value="NZ_JBHUER010000009.1"/>
</dbReference>
<dbReference type="CDD" id="cd18731">
    <property type="entry name" value="PIN_NgFitB-like"/>
    <property type="match status" value="1"/>
</dbReference>
<name>A0ABW4K8R5_9HYPH</name>
<comment type="similarity">
    <text evidence="7 8">Belongs to the PINc/VapC protein family.</text>
</comment>
<evidence type="ECO:0000256" key="7">
    <source>
        <dbReference type="ARBA" id="ARBA00038093"/>
    </source>
</evidence>
<dbReference type="HAMAP" id="MF_00265">
    <property type="entry name" value="VapC_Nob1"/>
    <property type="match status" value="1"/>
</dbReference>
<accession>A0ABW4K8R5</accession>
<evidence type="ECO:0000259" key="9">
    <source>
        <dbReference type="Pfam" id="PF01850"/>
    </source>
</evidence>
<keyword evidence="5 8" id="KW-0378">Hydrolase</keyword>
<dbReference type="Pfam" id="PF01850">
    <property type="entry name" value="PIN"/>
    <property type="match status" value="1"/>
</dbReference>
<keyword evidence="2 8" id="KW-1277">Toxin-antitoxin system</keyword>
<evidence type="ECO:0000256" key="4">
    <source>
        <dbReference type="ARBA" id="ARBA00022723"/>
    </source>
</evidence>
<dbReference type="SUPFAM" id="SSF88723">
    <property type="entry name" value="PIN domain-like"/>
    <property type="match status" value="1"/>
</dbReference>
<keyword evidence="11" id="KW-1185">Reference proteome</keyword>
<keyword evidence="4 8" id="KW-0479">Metal-binding</keyword>
<organism evidence="10 11">
    <name type="scientific">Methylopila henanensis</name>
    <dbReference type="NCBI Taxonomy" id="873516"/>
    <lineage>
        <taxon>Bacteria</taxon>
        <taxon>Pseudomonadati</taxon>
        <taxon>Pseudomonadota</taxon>
        <taxon>Alphaproteobacteria</taxon>
        <taxon>Hyphomicrobiales</taxon>
        <taxon>Methylopilaceae</taxon>
        <taxon>Methylopila</taxon>
    </lineage>
</organism>
<feature type="domain" description="PIN" evidence="9">
    <location>
        <begin position="2"/>
        <end position="124"/>
    </location>
</feature>
<dbReference type="Proteomes" id="UP001597308">
    <property type="component" value="Unassembled WGS sequence"/>
</dbReference>
<keyword evidence="6 8" id="KW-0460">Magnesium</keyword>
<reference evidence="11" key="1">
    <citation type="journal article" date="2019" name="Int. J. Syst. Evol. Microbiol.">
        <title>The Global Catalogue of Microorganisms (GCM) 10K type strain sequencing project: providing services to taxonomists for standard genome sequencing and annotation.</title>
        <authorList>
            <consortium name="The Broad Institute Genomics Platform"/>
            <consortium name="The Broad Institute Genome Sequencing Center for Infectious Disease"/>
            <person name="Wu L."/>
            <person name="Ma J."/>
        </authorList>
    </citation>
    <scope>NUCLEOTIDE SEQUENCE [LARGE SCALE GENOMIC DNA]</scope>
    <source>
        <strain evidence="11">KCTC 23707</strain>
    </source>
</reference>
<gene>
    <name evidence="8" type="primary">vapC</name>
    <name evidence="10" type="ORF">ACFSCV_12925</name>
</gene>
<evidence type="ECO:0000313" key="11">
    <source>
        <dbReference type="Proteomes" id="UP001597308"/>
    </source>
</evidence>
<sequence length="144" mass="15551">MIVLDTNVIVELTRSRETRSAAAVAWLERQPLDALWVTSVTYAELLAGVYAMPGGRRKELTLQATRDVIMIDLDGRILPFGAEAVSAFAQISSERRAKGLSRTTADLQIAAIALSKGFAVATRNVSDFGAEGLTVINPWDHPAP</sequence>
<comment type="function">
    <text evidence="8">Toxic component of a toxin-antitoxin (TA) system. An RNase.</text>
</comment>
<evidence type="ECO:0000256" key="2">
    <source>
        <dbReference type="ARBA" id="ARBA00022649"/>
    </source>
</evidence>
<evidence type="ECO:0000313" key="10">
    <source>
        <dbReference type="EMBL" id="MFD1703906.1"/>
    </source>
</evidence>
<proteinExistence type="inferred from homology"/>
<dbReference type="PANTHER" id="PTHR33653">
    <property type="entry name" value="RIBONUCLEASE VAPC2"/>
    <property type="match status" value="1"/>
</dbReference>
<evidence type="ECO:0000256" key="8">
    <source>
        <dbReference type="HAMAP-Rule" id="MF_00265"/>
    </source>
</evidence>
<evidence type="ECO:0000256" key="6">
    <source>
        <dbReference type="ARBA" id="ARBA00022842"/>
    </source>
</evidence>
<protein>
    <recommendedName>
        <fullName evidence="8">Ribonuclease VapC</fullName>
        <shortName evidence="8">RNase VapC</shortName>
        <ecNumber evidence="8">3.1.-.-</ecNumber>
    </recommendedName>
    <alternativeName>
        <fullName evidence="8">Toxin VapC</fullName>
    </alternativeName>
</protein>
<keyword evidence="8" id="KW-0800">Toxin</keyword>
<evidence type="ECO:0000256" key="1">
    <source>
        <dbReference type="ARBA" id="ARBA00001946"/>
    </source>
</evidence>
<evidence type="ECO:0000256" key="5">
    <source>
        <dbReference type="ARBA" id="ARBA00022801"/>
    </source>
</evidence>
<dbReference type="InterPro" id="IPR022907">
    <property type="entry name" value="VapC_family"/>
</dbReference>
<comment type="caution">
    <text evidence="10">The sequence shown here is derived from an EMBL/GenBank/DDBJ whole genome shotgun (WGS) entry which is preliminary data.</text>
</comment>
<dbReference type="InterPro" id="IPR050556">
    <property type="entry name" value="Type_II_TA_system_RNase"/>
</dbReference>
<dbReference type="PANTHER" id="PTHR33653:SF1">
    <property type="entry name" value="RIBONUCLEASE VAPC2"/>
    <property type="match status" value="1"/>
</dbReference>
<dbReference type="InterPro" id="IPR029060">
    <property type="entry name" value="PIN-like_dom_sf"/>
</dbReference>
<keyword evidence="3 8" id="KW-0540">Nuclease</keyword>
<dbReference type="EC" id="3.1.-.-" evidence="8"/>